<proteinExistence type="predicted"/>
<keyword evidence="1" id="KW-0175">Coiled coil</keyword>
<evidence type="ECO:0000256" key="2">
    <source>
        <dbReference type="SAM" id="MobiDB-lite"/>
    </source>
</evidence>
<sequence length="413" mass="48506">MSFGKAKRFNYKCPDLQVSPADYYICSSFEKSCTISKSPRFPLKQDGQFAVFCSRKNCRCSEFKERHENFSRYSGSSNRSYGSGPSQASTPYRSTRNLNSTDLDKMKEKIMLLNKEDIQRFPFGSPGKSSADSENTVKNLVHKYENLPKYFNIWTSEEFIDDDYHSYTSSDELDHFQKMEFFNNKEIKRHVDDREKFEYIIIEKMDKIGKIIENFQENLSGLKEKVDRNELINREHRCSKYTNSVSDFRQDTSVDIKDIIFKAIENLRKEFESKQHSILSDTIEKLKDLAKDIHTAKQSSAKKTKHICEKTASVLYNDIMDYIDKNDTLEFETSQNYDKVMADESFDHPDFNYENICQILSDHLQVSQRELDDLKKEKMDVTIKFVDTEEKLKTQTSVIDKLHEEIIELKKTC</sequence>
<evidence type="ECO:0000313" key="4">
    <source>
        <dbReference type="Proteomes" id="UP001153636"/>
    </source>
</evidence>
<dbReference type="OrthoDB" id="6710113at2759"/>
<feature type="coiled-coil region" evidence="1">
    <location>
        <begin position="357"/>
        <end position="391"/>
    </location>
</feature>
<accession>A0A9P0CPQ5</accession>
<protein>
    <submittedName>
        <fullName evidence="3">Uncharacterized protein</fullName>
    </submittedName>
</protein>
<evidence type="ECO:0000313" key="3">
    <source>
        <dbReference type="EMBL" id="CAH1105631.1"/>
    </source>
</evidence>
<feature type="compositionally biased region" description="Low complexity" evidence="2">
    <location>
        <begin position="72"/>
        <end position="86"/>
    </location>
</feature>
<dbReference type="AlphaFoldDB" id="A0A9P0CPQ5"/>
<name>A0A9P0CPQ5_9CUCU</name>
<feature type="coiled-coil region" evidence="1">
    <location>
        <begin position="205"/>
        <end position="232"/>
    </location>
</feature>
<feature type="region of interest" description="Disordered" evidence="2">
    <location>
        <begin position="72"/>
        <end position="99"/>
    </location>
</feature>
<reference evidence="3" key="1">
    <citation type="submission" date="2022-01" db="EMBL/GenBank/DDBJ databases">
        <authorList>
            <person name="King R."/>
        </authorList>
    </citation>
    <scope>NUCLEOTIDE SEQUENCE</scope>
</reference>
<dbReference type="Proteomes" id="UP001153636">
    <property type="component" value="Chromosome 2"/>
</dbReference>
<feature type="compositionally biased region" description="Polar residues" evidence="2">
    <location>
        <begin position="87"/>
        <end position="99"/>
    </location>
</feature>
<dbReference type="EMBL" id="OV651814">
    <property type="protein sequence ID" value="CAH1105631.1"/>
    <property type="molecule type" value="Genomic_DNA"/>
</dbReference>
<keyword evidence="4" id="KW-1185">Reference proteome</keyword>
<gene>
    <name evidence="3" type="ORF">PSYICH_LOCUS7705</name>
</gene>
<evidence type="ECO:0000256" key="1">
    <source>
        <dbReference type="SAM" id="Coils"/>
    </source>
</evidence>
<organism evidence="3 4">
    <name type="scientific">Psylliodes chrysocephalus</name>
    <dbReference type="NCBI Taxonomy" id="3402493"/>
    <lineage>
        <taxon>Eukaryota</taxon>
        <taxon>Metazoa</taxon>
        <taxon>Ecdysozoa</taxon>
        <taxon>Arthropoda</taxon>
        <taxon>Hexapoda</taxon>
        <taxon>Insecta</taxon>
        <taxon>Pterygota</taxon>
        <taxon>Neoptera</taxon>
        <taxon>Endopterygota</taxon>
        <taxon>Coleoptera</taxon>
        <taxon>Polyphaga</taxon>
        <taxon>Cucujiformia</taxon>
        <taxon>Chrysomeloidea</taxon>
        <taxon>Chrysomelidae</taxon>
        <taxon>Galerucinae</taxon>
        <taxon>Alticini</taxon>
        <taxon>Psylliodes</taxon>
    </lineage>
</organism>